<accession>A0A061I0L0</accession>
<gene>
    <name evidence="4" type="ORF">H671_7g18569</name>
</gene>
<evidence type="ECO:0000313" key="5">
    <source>
        <dbReference type="Proteomes" id="UP000030759"/>
    </source>
</evidence>
<dbReference type="GO" id="GO:0006412">
    <property type="term" value="P:translation"/>
    <property type="evidence" value="ECO:0007669"/>
    <property type="project" value="InterPro"/>
</dbReference>
<dbReference type="GO" id="GO:1990904">
    <property type="term" value="C:ribonucleoprotein complex"/>
    <property type="evidence" value="ECO:0007669"/>
    <property type="project" value="UniProtKB-KW"/>
</dbReference>
<keyword evidence="3" id="KW-0687">Ribonucleoprotein</keyword>
<protein>
    <submittedName>
        <fullName evidence="4">28S ribosomal protein S21</fullName>
    </submittedName>
</protein>
<dbReference type="NCBIfam" id="TIGR00030">
    <property type="entry name" value="S21p"/>
    <property type="match status" value="1"/>
</dbReference>
<dbReference type="GO" id="GO:0005840">
    <property type="term" value="C:ribosome"/>
    <property type="evidence" value="ECO:0007669"/>
    <property type="project" value="UniProtKB-KW"/>
</dbReference>
<evidence type="ECO:0000256" key="3">
    <source>
        <dbReference type="ARBA" id="ARBA00023274"/>
    </source>
</evidence>
<evidence type="ECO:0000256" key="1">
    <source>
        <dbReference type="ARBA" id="ARBA00006640"/>
    </source>
</evidence>
<dbReference type="Proteomes" id="UP000030759">
    <property type="component" value="Unassembled WGS sequence"/>
</dbReference>
<evidence type="ECO:0000313" key="4">
    <source>
        <dbReference type="EMBL" id="ERE67580.1"/>
    </source>
</evidence>
<evidence type="ECO:0000256" key="2">
    <source>
        <dbReference type="ARBA" id="ARBA00022980"/>
    </source>
</evidence>
<organism evidence="4 5">
    <name type="scientific">Cricetulus griseus</name>
    <name type="common">Chinese hamster</name>
    <name type="synonym">Cricetulus barabensis griseus</name>
    <dbReference type="NCBI Taxonomy" id="10029"/>
    <lineage>
        <taxon>Eukaryota</taxon>
        <taxon>Metazoa</taxon>
        <taxon>Chordata</taxon>
        <taxon>Craniata</taxon>
        <taxon>Vertebrata</taxon>
        <taxon>Euteleostomi</taxon>
        <taxon>Mammalia</taxon>
        <taxon>Eutheria</taxon>
        <taxon>Euarchontoglires</taxon>
        <taxon>Glires</taxon>
        <taxon>Rodentia</taxon>
        <taxon>Myomorpha</taxon>
        <taxon>Muroidea</taxon>
        <taxon>Cricetidae</taxon>
        <taxon>Cricetinae</taxon>
        <taxon>Cricetulus</taxon>
    </lineage>
</organism>
<dbReference type="InterPro" id="IPR001911">
    <property type="entry name" value="Ribosomal_bS21"/>
</dbReference>
<sequence>MAKHLKFIAWTVMVHEGNVEGAYRTLTTILTIDGLTEVIKQRHYCKKPCRRCQRESYETCRRIYNMEMAQKINFLMRKNRADPWQGCSYKSTENALCSNLDESDQHRDGKTETQRNLNNFPKITIMEDKGTLAKLVEATKISFNEKYNENCHDWEGNIMAPKSVTHIAKLEKAKAKELTTTLG</sequence>
<dbReference type="GO" id="GO:0003735">
    <property type="term" value="F:structural constituent of ribosome"/>
    <property type="evidence" value="ECO:0007669"/>
    <property type="project" value="InterPro"/>
</dbReference>
<name>A0A061I0L0_CRIGR</name>
<comment type="similarity">
    <text evidence="1">Belongs to the bacterial ribosomal protein bS21 family.</text>
</comment>
<dbReference type="Gene3D" id="3.30.1330.30">
    <property type="match status" value="1"/>
</dbReference>
<reference evidence="5" key="1">
    <citation type="journal article" date="2013" name="Nat. Biotechnol.">
        <title>Chinese hamster genome sequenced from sorted chromosomes.</title>
        <authorList>
            <person name="Brinkrolf K."/>
            <person name="Rupp O."/>
            <person name="Laux H."/>
            <person name="Kollin F."/>
            <person name="Ernst W."/>
            <person name="Linke B."/>
            <person name="Kofler R."/>
            <person name="Romand S."/>
            <person name="Hesse F."/>
            <person name="Budach W.E."/>
            <person name="Galosy S."/>
            <person name="Muller D."/>
            <person name="Noll T."/>
            <person name="Wienberg J."/>
            <person name="Jostock T."/>
            <person name="Leonard M."/>
            <person name="Grillari J."/>
            <person name="Tauch A."/>
            <person name="Goesmann A."/>
            <person name="Helk B."/>
            <person name="Mott J.E."/>
            <person name="Puhler A."/>
            <person name="Borth N."/>
        </authorList>
    </citation>
    <scope>NUCLEOTIDE SEQUENCE [LARGE SCALE GENOMIC DNA]</scope>
    <source>
        <strain evidence="5">17A/GY</strain>
    </source>
</reference>
<dbReference type="PANTHER" id="PTHR21109">
    <property type="entry name" value="MITOCHONDRIAL 28S RIBOSOMAL PROTEIN S21"/>
    <property type="match status" value="1"/>
</dbReference>
<dbReference type="EMBL" id="KE682190">
    <property type="protein sequence ID" value="ERE67580.1"/>
    <property type="molecule type" value="Genomic_DNA"/>
</dbReference>
<dbReference type="AlphaFoldDB" id="A0A061I0L0"/>
<dbReference type="PANTHER" id="PTHR21109:SF0">
    <property type="entry name" value="SMALL RIBOSOMAL SUBUNIT PROTEIN BS21M"/>
    <property type="match status" value="1"/>
</dbReference>
<proteinExistence type="inferred from homology"/>
<dbReference type="InterPro" id="IPR029064">
    <property type="entry name" value="Ribosomal_eL30-like_sf"/>
</dbReference>
<keyword evidence="2 4" id="KW-0689">Ribosomal protein</keyword>